<dbReference type="Proteomes" id="UP000075886">
    <property type="component" value="Unassembled WGS sequence"/>
</dbReference>
<sequence length="630" mass="72502">MTVLVFLLDNTPSMAQQTAANGEKLSYLDIAKRSVDLILKKRERTEHSEEDQYLLMTFDRPPDHVKACWTESLKDVKRAVSRVQITGTESIDRAIRRVFRLLNLERMVRGCDTYGSGRIPACAMPTFILLVTNKRTVGCDQDFVRFYRLPSHDPGALLTRQPYRWDQRLFSLVLRIPAHPPNMLPYDHPECSQETWRMQDMCRITGGMAYEVESLANLKMYVENLLHRTNVGMVVSFAMNSVEKVSGDGVNRHLVKINSAIIPCKTETSNSLATFNGNCTLSWPIPESYTIHSKLQNLPSRNAHPQLHVLPFWYNEPQYEQYFPVDKYHVCNHRVCRTILAHKCNTNMVKPIVLLDSNQKVPSVFGYLKPDAKRQHVHLFVLPFNYPELISLLDEFRLSPAAGGNRETVLKMTNYVKSVPAYYYLPLRKAFQSRMIGAWKFIPHPRCSYLPHELTLQIKFMSFKARKQRDKLFKCVQKQLDSDALFSRGGTNTGQSSKQLSSKQSIAHFINNQLTSHIRQGETVIFNGSTVTLPITRRAEDPLVGCTNLHDVNRRELIAAVMRMRHLFYHDPAENIARAGRTNIPSTLTGQHTDFPVVGQEVEQFHDIPSIRLRRQMLRDQWRKKYAGES</sequence>
<dbReference type="InterPro" id="IPR036465">
    <property type="entry name" value="vWFA_dom_sf"/>
</dbReference>
<proteinExistence type="predicted"/>
<dbReference type="AlphaFoldDB" id="A0A9I3GJ59"/>
<feature type="domain" description="VWFA" evidence="1">
    <location>
        <begin position="4"/>
        <end position="106"/>
    </location>
</feature>
<evidence type="ECO:0000259" key="2">
    <source>
        <dbReference type="Pfam" id="PF25462"/>
    </source>
</evidence>
<reference evidence="3" key="2">
    <citation type="submission" date="2023-03" db="UniProtKB">
        <authorList>
            <consortium name="EnsemblMetazoa"/>
        </authorList>
    </citation>
    <scope>IDENTIFICATION</scope>
    <source>
        <strain evidence="3">FAR1</strain>
    </source>
</reference>
<dbReference type="InterPro" id="IPR057413">
    <property type="entry name" value="Beta-barrel_INTS6"/>
</dbReference>
<reference evidence="4" key="1">
    <citation type="submission" date="2014-01" db="EMBL/GenBank/DDBJ databases">
        <title>The Genome Sequence of Anopheles farauti FAR1 (V2).</title>
        <authorList>
            <consortium name="The Broad Institute Genomics Platform"/>
            <person name="Neafsey D.E."/>
            <person name="Besansky N."/>
            <person name="Howell P."/>
            <person name="Walton C."/>
            <person name="Young S.K."/>
            <person name="Zeng Q."/>
            <person name="Gargeya S."/>
            <person name="Fitzgerald M."/>
            <person name="Haas B."/>
            <person name="Abouelleil A."/>
            <person name="Allen A.W."/>
            <person name="Alvarado L."/>
            <person name="Arachchi H.M."/>
            <person name="Berlin A.M."/>
            <person name="Chapman S.B."/>
            <person name="Gainer-Dewar J."/>
            <person name="Goldberg J."/>
            <person name="Griggs A."/>
            <person name="Gujja S."/>
            <person name="Hansen M."/>
            <person name="Howarth C."/>
            <person name="Imamovic A."/>
            <person name="Ireland A."/>
            <person name="Larimer J."/>
            <person name="McCowan C."/>
            <person name="Murphy C."/>
            <person name="Pearson M."/>
            <person name="Poon T.W."/>
            <person name="Priest M."/>
            <person name="Roberts A."/>
            <person name="Saif S."/>
            <person name="Shea T."/>
            <person name="Sisk P."/>
            <person name="Sykes S."/>
            <person name="Wortman J."/>
            <person name="Nusbaum C."/>
            <person name="Birren B."/>
        </authorList>
    </citation>
    <scope>NUCLEOTIDE SEQUENCE [LARGE SCALE GENOMIC DNA]</scope>
    <source>
        <strain evidence="4">FAR1</strain>
    </source>
</reference>
<dbReference type="InterPro" id="IPR002035">
    <property type="entry name" value="VWF_A"/>
</dbReference>
<dbReference type="CDD" id="cd00198">
    <property type="entry name" value="vWFA"/>
    <property type="match status" value="1"/>
</dbReference>
<dbReference type="Gene3D" id="3.40.50.410">
    <property type="entry name" value="von Willebrand factor, type A domain"/>
    <property type="match status" value="1"/>
</dbReference>
<accession>A0A9I3GJ59</accession>
<name>A0A9I3GJ59_9DIPT</name>
<evidence type="ECO:0000313" key="4">
    <source>
        <dbReference type="Proteomes" id="UP000075886"/>
    </source>
</evidence>
<dbReference type="EMBL" id="AXCN02001692">
    <property type="status" value="NOT_ANNOTATED_CDS"/>
    <property type="molecule type" value="Genomic_DNA"/>
</dbReference>
<evidence type="ECO:0000313" key="3">
    <source>
        <dbReference type="EnsemblMetazoa" id="AFAF021887-PA"/>
    </source>
</evidence>
<dbReference type="GO" id="GO:0034472">
    <property type="term" value="P:snRNA 3'-end processing"/>
    <property type="evidence" value="ECO:0007669"/>
    <property type="project" value="TreeGrafter"/>
</dbReference>
<dbReference type="EnsemblMetazoa" id="AFAF021887-RA">
    <property type="protein sequence ID" value="AFAF021887-PA"/>
    <property type="gene ID" value="AFAF021887"/>
</dbReference>
<protein>
    <recommendedName>
        <fullName evidence="5">VWFA domain-containing protein</fullName>
    </recommendedName>
</protein>
<dbReference type="PANTHER" id="PTHR12957">
    <property type="entry name" value="DEAD/H BOX POLYPEPTIDE 26/DICE1-RELATED"/>
    <property type="match status" value="1"/>
</dbReference>
<evidence type="ECO:0000259" key="1">
    <source>
        <dbReference type="Pfam" id="PF13519"/>
    </source>
</evidence>
<dbReference type="SUPFAM" id="SSF53300">
    <property type="entry name" value="vWA-like"/>
    <property type="match status" value="1"/>
</dbReference>
<feature type="domain" description="Integrator complex subunit 6-like beta-barrel" evidence="2">
    <location>
        <begin position="278"/>
        <end position="397"/>
    </location>
</feature>
<evidence type="ECO:0008006" key="5">
    <source>
        <dbReference type="Google" id="ProtNLM"/>
    </source>
</evidence>
<organism evidence="3 4">
    <name type="scientific">Anopheles farauti</name>
    <dbReference type="NCBI Taxonomy" id="69004"/>
    <lineage>
        <taxon>Eukaryota</taxon>
        <taxon>Metazoa</taxon>
        <taxon>Ecdysozoa</taxon>
        <taxon>Arthropoda</taxon>
        <taxon>Hexapoda</taxon>
        <taxon>Insecta</taxon>
        <taxon>Pterygota</taxon>
        <taxon>Neoptera</taxon>
        <taxon>Endopterygota</taxon>
        <taxon>Diptera</taxon>
        <taxon>Nematocera</taxon>
        <taxon>Culicoidea</taxon>
        <taxon>Culicidae</taxon>
        <taxon>Anophelinae</taxon>
        <taxon>Anopheles</taxon>
    </lineage>
</organism>
<dbReference type="PANTHER" id="PTHR12957:SF2">
    <property type="entry name" value="INTEGRATOR COMPLEX SUBUNIT 6"/>
    <property type="match status" value="1"/>
</dbReference>
<dbReference type="InterPro" id="IPR051113">
    <property type="entry name" value="Integrator_subunit6"/>
</dbReference>
<dbReference type="Pfam" id="PF13519">
    <property type="entry name" value="VWA_2"/>
    <property type="match status" value="1"/>
</dbReference>
<keyword evidence="4" id="KW-1185">Reference proteome</keyword>
<dbReference type="Pfam" id="PF25462">
    <property type="entry name" value="Beta-barrel_INTS6"/>
    <property type="match status" value="1"/>
</dbReference>
<dbReference type="GO" id="GO:0032039">
    <property type="term" value="C:integrator complex"/>
    <property type="evidence" value="ECO:0007669"/>
    <property type="project" value="TreeGrafter"/>
</dbReference>